<evidence type="ECO:0000313" key="2">
    <source>
        <dbReference type="EMBL" id="PKI61627.1"/>
    </source>
</evidence>
<sequence length="123" mass="13935">MAKGSKDSTSECIVFYLRRGIVSAVPLFVGLGFILCPVSLFETPRLCMIEAALYMPLGWCMLLKPLNVRGRWLRRCWVIRSIVYVFSFVGGVPHHQTSPSLKYEERVRDRFSGGANPCITLHL</sequence>
<evidence type="ECO:0000313" key="3">
    <source>
        <dbReference type="Proteomes" id="UP000233551"/>
    </source>
</evidence>
<dbReference type="Proteomes" id="UP000233551">
    <property type="component" value="Unassembled WGS sequence"/>
</dbReference>
<dbReference type="EMBL" id="PGOL01001024">
    <property type="protein sequence ID" value="PKI61627.1"/>
    <property type="molecule type" value="Genomic_DNA"/>
</dbReference>
<reference evidence="2 3" key="1">
    <citation type="submission" date="2017-11" db="EMBL/GenBank/DDBJ databases">
        <title>De-novo sequencing of pomegranate (Punica granatum L.) genome.</title>
        <authorList>
            <person name="Akparov Z."/>
            <person name="Amiraslanov A."/>
            <person name="Hajiyeva S."/>
            <person name="Abbasov M."/>
            <person name="Kaur K."/>
            <person name="Hamwieh A."/>
            <person name="Solovyev V."/>
            <person name="Salamov A."/>
            <person name="Braich B."/>
            <person name="Kosarev P."/>
            <person name="Mahmoud A."/>
            <person name="Hajiyev E."/>
            <person name="Babayeva S."/>
            <person name="Izzatullayeva V."/>
            <person name="Mammadov A."/>
            <person name="Mammadov A."/>
            <person name="Sharifova S."/>
            <person name="Ojaghi J."/>
            <person name="Eynullazada K."/>
            <person name="Bayramov B."/>
            <person name="Abdulazimova A."/>
            <person name="Shahmuradov I."/>
        </authorList>
    </citation>
    <scope>NUCLEOTIDE SEQUENCE [LARGE SCALE GENOMIC DNA]</scope>
    <source>
        <strain evidence="3">cv. AG2017</strain>
        <tissue evidence="2">Leaf</tissue>
    </source>
</reference>
<name>A0A2I0JZ72_PUNGR</name>
<feature type="transmembrane region" description="Helical" evidence="1">
    <location>
        <begin position="77"/>
        <end position="95"/>
    </location>
</feature>
<feature type="transmembrane region" description="Helical" evidence="1">
    <location>
        <begin position="21"/>
        <end position="40"/>
    </location>
</feature>
<comment type="caution">
    <text evidence="2">The sequence shown here is derived from an EMBL/GenBank/DDBJ whole genome shotgun (WGS) entry which is preliminary data.</text>
</comment>
<dbReference type="AlphaFoldDB" id="A0A2I0JZ72"/>
<organism evidence="2 3">
    <name type="scientific">Punica granatum</name>
    <name type="common">Pomegranate</name>
    <dbReference type="NCBI Taxonomy" id="22663"/>
    <lineage>
        <taxon>Eukaryota</taxon>
        <taxon>Viridiplantae</taxon>
        <taxon>Streptophyta</taxon>
        <taxon>Embryophyta</taxon>
        <taxon>Tracheophyta</taxon>
        <taxon>Spermatophyta</taxon>
        <taxon>Magnoliopsida</taxon>
        <taxon>eudicotyledons</taxon>
        <taxon>Gunneridae</taxon>
        <taxon>Pentapetalae</taxon>
        <taxon>rosids</taxon>
        <taxon>malvids</taxon>
        <taxon>Myrtales</taxon>
        <taxon>Lythraceae</taxon>
        <taxon>Punica</taxon>
    </lineage>
</organism>
<evidence type="ECO:0000256" key="1">
    <source>
        <dbReference type="SAM" id="Phobius"/>
    </source>
</evidence>
<protein>
    <submittedName>
        <fullName evidence="2">Uncharacterized protein</fullName>
    </submittedName>
</protein>
<keyword evidence="3" id="KW-1185">Reference proteome</keyword>
<accession>A0A2I0JZ72</accession>
<keyword evidence="1" id="KW-1133">Transmembrane helix</keyword>
<feature type="transmembrane region" description="Helical" evidence="1">
    <location>
        <begin position="46"/>
        <end position="65"/>
    </location>
</feature>
<keyword evidence="1" id="KW-0812">Transmembrane</keyword>
<keyword evidence="1" id="KW-0472">Membrane</keyword>
<gene>
    <name evidence="2" type="ORF">CRG98_018002</name>
</gene>
<proteinExistence type="predicted"/>